<dbReference type="EMBL" id="JACXAE010000040">
    <property type="protein sequence ID" value="MBD2772505.1"/>
    <property type="molecule type" value="Genomic_DNA"/>
</dbReference>
<evidence type="ECO:0000256" key="11">
    <source>
        <dbReference type="RuleBase" id="RU364063"/>
    </source>
</evidence>
<keyword evidence="4 11" id="KW-0235">DNA replication</keyword>
<evidence type="ECO:0000256" key="8">
    <source>
        <dbReference type="ARBA" id="ARBA00022840"/>
    </source>
</evidence>
<dbReference type="GO" id="GO:0006261">
    <property type="term" value="P:DNA-templated DNA replication"/>
    <property type="evidence" value="ECO:0007669"/>
    <property type="project" value="TreeGrafter"/>
</dbReference>
<dbReference type="InterPro" id="IPR027417">
    <property type="entry name" value="P-loop_NTPase"/>
</dbReference>
<evidence type="ECO:0000256" key="4">
    <source>
        <dbReference type="ARBA" id="ARBA00022705"/>
    </source>
</evidence>
<dbReference type="RefSeq" id="WP_190827162.1">
    <property type="nucleotide sequence ID" value="NZ_CAWPPI010000040.1"/>
</dbReference>
<dbReference type="Proteomes" id="UP000629098">
    <property type="component" value="Unassembled WGS sequence"/>
</dbReference>
<keyword evidence="9 11" id="KW-0239">DNA-directed DNA polymerase</keyword>
<evidence type="ECO:0000256" key="3">
    <source>
        <dbReference type="ARBA" id="ARBA00022695"/>
    </source>
</evidence>
<dbReference type="SUPFAM" id="SSF48019">
    <property type="entry name" value="post-AAA+ oligomerization domain-like"/>
    <property type="match status" value="1"/>
</dbReference>
<comment type="function">
    <text evidence="11">DNA polymerase III is a complex, multichain enzyme responsible for most of the replicative synthesis in bacteria. This DNA polymerase also exhibits 3' to 5' exonuclease activity.</text>
</comment>
<dbReference type="GO" id="GO:0005524">
    <property type="term" value="F:ATP binding"/>
    <property type="evidence" value="ECO:0007669"/>
    <property type="project" value="UniProtKB-KW"/>
</dbReference>
<keyword evidence="15" id="KW-1185">Reference proteome</keyword>
<feature type="region of interest" description="Disordered" evidence="12">
    <location>
        <begin position="362"/>
        <end position="389"/>
    </location>
</feature>
<proteinExistence type="inferred from homology"/>
<evidence type="ECO:0000256" key="5">
    <source>
        <dbReference type="ARBA" id="ARBA00022723"/>
    </source>
</evidence>
<dbReference type="GO" id="GO:0046872">
    <property type="term" value="F:metal ion binding"/>
    <property type="evidence" value="ECO:0007669"/>
    <property type="project" value="UniProtKB-KW"/>
</dbReference>
<dbReference type="SUPFAM" id="SSF52540">
    <property type="entry name" value="P-loop containing nucleoside triphosphate hydrolases"/>
    <property type="match status" value="1"/>
</dbReference>
<reference evidence="14" key="1">
    <citation type="submission" date="2020-09" db="EMBL/GenBank/DDBJ databases">
        <title>Iningainema tapete sp. nov. (Scytonemataceae, Cyanobacteria) from greenhouses in central Florida (USA) produces two types of nodularin with biosynthetic potential for microcystin-LR and anabaenopeptins.</title>
        <authorList>
            <person name="Berthold D.E."/>
            <person name="Lefler F.W."/>
            <person name="Huang I.-S."/>
            <person name="Abdulla H."/>
            <person name="Zimba P.V."/>
            <person name="Laughinghouse H.D. IV."/>
        </authorList>
    </citation>
    <scope>NUCLEOTIDE SEQUENCE</scope>
    <source>
        <strain evidence="14">BLCCT55</strain>
    </source>
</reference>
<evidence type="ECO:0000256" key="7">
    <source>
        <dbReference type="ARBA" id="ARBA00022833"/>
    </source>
</evidence>
<keyword evidence="3 11" id="KW-0548">Nucleotidyltransferase</keyword>
<feature type="domain" description="AAA+ ATPase" evidence="13">
    <location>
        <begin position="36"/>
        <end position="179"/>
    </location>
</feature>
<evidence type="ECO:0000256" key="10">
    <source>
        <dbReference type="ARBA" id="ARBA00049244"/>
    </source>
</evidence>
<gene>
    <name evidence="11 14" type="primary">dnaX</name>
    <name evidence="14" type="ORF">ICL16_10555</name>
</gene>
<keyword evidence="5" id="KW-0479">Metal-binding</keyword>
<sequence length="464" mass="50815">MHTALHLKYRPRTLDELAGQEYVQKTLINAVESGKIAPAYLFTGPRGTGKTSTARMFAKSLNCTRSPKPTANPCGECQSCRSIDKSTSLDVAEIDAASNNGVDDARSLIERSSFAPAVGRYRIFTLDECHCLTPQAFNALLKCIEEPPAHVVFILCTTESHKVLPTITSRCQVFNFRALSITAIVEQLRFVAQKECIAITDEALVAIARTADGGLRDALQLLDQLSLLGVEITKSHVLELLGNVAESDLVTILRAINIGNIFGLLQMSRSLLDNGKTPKLILSNLLTIYRDLLVVMASPKSHNLITGAISYSQLKQLAMDWDYEAVSTGLTQLQKSENQLRNAAQPHLWLEVCLLGLVTTRSEHSNNSNNGNGSKTPLNSKGKSQPKAQKSNLSAIWNKVLELATPNSHSLLTHAELVEFASGKAVITVEAKYFNKFNSNAEKVERMFQKATGARVIVSIKERN</sequence>
<comment type="catalytic activity">
    <reaction evidence="10 11">
        <text>DNA(n) + a 2'-deoxyribonucleoside 5'-triphosphate = DNA(n+1) + diphosphate</text>
        <dbReference type="Rhea" id="RHEA:22508"/>
        <dbReference type="Rhea" id="RHEA-COMP:17339"/>
        <dbReference type="Rhea" id="RHEA-COMP:17340"/>
        <dbReference type="ChEBI" id="CHEBI:33019"/>
        <dbReference type="ChEBI" id="CHEBI:61560"/>
        <dbReference type="ChEBI" id="CHEBI:173112"/>
        <dbReference type="EC" id="2.7.7.7"/>
    </reaction>
</comment>
<comment type="subunit">
    <text evidence="11">DNA polymerase III contains a core (composed of alpha, epsilon and theta chains) that associates with a tau subunit. This core dimerizes to form the POLIII' complex. PolIII' associates with the gamma complex (composed of gamma, delta, delta', psi and chi chains) and with the beta chain to form the complete DNA polymerase III complex.</text>
</comment>
<accession>A0A8J6XBW4</accession>
<evidence type="ECO:0000256" key="12">
    <source>
        <dbReference type="SAM" id="MobiDB-lite"/>
    </source>
</evidence>
<evidence type="ECO:0000313" key="15">
    <source>
        <dbReference type="Proteomes" id="UP000629098"/>
    </source>
</evidence>
<keyword evidence="7" id="KW-0862">Zinc</keyword>
<keyword evidence="2 11" id="KW-0808">Transferase</keyword>
<evidence type="ECO:0000256" key="2">
    <source>
        <dbReference type="ARBA" id="ARBA00022679"/>
    </source>
</evidence>
<dbReference type="GO" id="GO:0003887">
    <property type="term" value="F:DNA-directed DNA polymerase activity"/>
    <property type="evidence" value="ECO:0007669"/>
    <property type="project" value="UniProtKB-KW"/>
</dbReference>
<dbReference type="InterPro" id="IPR045085">
    <property type="entry name" value="HLD_clamp_pol_III_gamma_tau"/>
</dbReference>
<dbReference type="Pfam" id="PF13177">
    <property type="entry name" value="DNA_pol3_delta2"/>
    <property type="match status" value="1"/>
</dbReference>
<dbReference type="GO" id="GO:0009360">
    <property type="term" value="C:DNA polymerase III complex"/>
    <property type="evidence" value="ECO:0007669"/>
    <property type="project" value="InterPro"/>
</dbReference>
<dbReference type="GO" id="GO:0003677">
    <property type="term" value="F:DNA binding"/>
    <property type="evidence" value="ECO:0007669"/>
    <property type="project" value="InterPro"/>
</dbReference>
<comment type="similarity">
    <text evidence="1 11">Belongs to the DnaX/STICHEL family.</text>
</comment>
<dbReference type="PANTHER" id="PTHR11669:SF0">
    <property type="entry name" value="PROTEIN STICHEL-LIKE 2"/>
    <property type="match status" value="1"/>
</dbReference>
<evidence type="ECO:0000256" key="9">
    <source>
        <dbReference type="ARBA" id="ARBA00022932"/>
    </source>
</evidence>
<evidence type="ECO:0000256" key="1">
    <source>
        <dbReference type="ARBA" id="ARBA00006360"/>
    </source>
</evidence>
<dbReference type="CDD" id="cd00009">
    <property type="entry name" value="AAA"/>
    <property type="match status" value="1"/>
</dbReference>
<evidence type="ECO:0000313" key="14">
    <source>
        <dbReference type="EMBL" id="MBD2772505.1"/>
    </source>
</evidence>
<dbReference type="InterPro" id="IPR050238">
    <property type="entry name" value="DNA_Rep/Repair_Clamp_Loader"/>
</dbReference>
<evidence type="ECO:0000259" key="13">
    <source>
        <dbReference type="SMART" id="SM00382"/>
    </source>
</evidence>
<dbReference type="Gene3D" id="3.40.50.300">
    <property type="entry name" value="P-loop containing nucleotide triphosphate hydrolases"/>
    <property type="match status" value="1"/>
</dbReference>
<dbReference type="PANTHER" id="PTHR11669">
    <property type="entry name" value="REPLICATION FACTOR C / DNA POLYMERASE III GAMMA-TAU SUBUNIT"/>
    <property type="match status" value="1"/>
</dbReference>
<dbReference type="Pfam" id="PF12169">
    <property type="entry name" value="DNA_pol3_gamma3"/>
    <property type="match status" value="1"/>
</dbReference>
<dbReference type="InterPro" id="IPR022754">
    <property type="entry name" value="DNA_pol_III_gamma-3"/>
</dbReference>
<dbReference type="Gene3D" id="1.10.8.60">
    <property type="match status" value="1"/>
</dbReference>
<dbReference type="NCBIfam" id="TIGR02397">
    <property type="entry name" value="dnaX_nterm"/>
    <property type="match status" value="1"/>
</dbReference>
<feature type="compositionally biased region" description="Polar residues" evidence="12">
    <location>
        <begin position="375"/>
        <end position="389"/>
    </location>
</feature>
<organism evidence="14 15">
    <name type="scientific">Iningainema tapete BLCC-T55</name>
    <dbReference type="NCBI Taxonomy" id="2748662"/>
    <lineage>
        <taxon>Bacteria</taxon>
        <taxon>Bacillati</taxon>
        <taxon>Cyanobacteriota</taxon>
        <taxon>Cyanophyceae</taxon>
        <taxon>Nostocales</taxon>
        <taxon>Scytonemataceae</taxon>
        <taxon>Iningainema tapete</taxon>
    </lineage>
</organism>
<dbReference type="FunFam" id="3.40.50.300:FF:000014">
    <property type="entry name" value="DNA polymerase III subunit gamma/tau"/>
    <property type="match status" value="1"/>
</dbReference>
<dbReference type="InterPro" id="IPR008921">
    <property type="entry name" value="DNA_pol3_clamp-load_cplx_C"/>
</dbReference>
<dbReference type="Pfam" id="PF22608">
    <property type="entry name" value="DNAX_ATPase_lid"/>
    <property type="match status" value="1"/>
</dbReference>
<dbReference type="Gene3D" id="1.20.272.10">
    <property type="match status" value="1"/>
</dbReference>
<evidence type="ECO:0000256" key="6">
    <source>
        <dbReference type="ARBA" id="ARBA00022741"/>
    </source>
</evidence>
<dbReference type="EC" id="2.7.7.7" evidence="11"/>
<keyword evidence="8 11" id="KW-0067">ATP-binding</keyword>
<dbReference type="FunFam" id="1.10.8.60:FF:000013">
    <property type="entry name" value="DNA polymerase III subunit gamma/tau"/>
    <property type="match status" value="1"/>
</dbReference>
<dbReference type="AlphaFoldDB" id="A0A8J6XBW4"/>
<name>A0A8J6XBW4_9CYAN</name>
<feature type="compositionally biased region" description="Low complexity" evidence="12">
    <location>
        <begin position="365"/>
        <end position="374"/>
    </location>
</feature>
<dbReference type="SMART" id="SM00382">
    <property type="entry name" value="AAA"/>
    <property type="match status" value="1"/>
</dbReference>
<dbReference type="InterPro" id="IPR003593">
    <property type="entry name" value="AAA+_ATPase"/>
</dbReference>
<protein>
    <recommendedName>
        <fullName evidence="11">DNA polymerase III subunit gamma/tau</fullName>
        <ecNumber evidence="11">2.7.7.7</ecNumber>
    </recommendedName>
</protein>
<comment type="caution">
    <text evidence="14">The sequence shown here is derived from an EMBL/GenBank/DDBJ whole genome shotgun (WGS) entry which is preliminary data.</text>
</comment>
<keyword evidence="6 11" id="KW-0547">Nucleotide-binding</keyword>
<dbReference type="InterPro" id="IPR012763">
    <property type="entry name" value="DNA_pol_III_sug/sutau_N"/>
</dbReference>